<accession>A0A069QGS5</accession>
<dbReference type="UniPathway" id="UPA00074">
    <property type="reaction ID" value="UER00126"/>
</dbReference>
<evidence type="ECO:0000259" key="6">
    <source>
        <dbReference type="Pfam" id="PF00551"/>
    </source>
</evidence>
<organism evidence="7 8">
    <name type="scientific">Hoylesella loescheii DSM 19665 = JCM 12249 = ATCC 15930</name>
    <dbReference type="NCBI Taxonomy" id="1122985"/>
    <lineage>
        <taxon>Bacteria</taxon>
        <taxon>Pseudomonadati</taxon>
        <taxon>Bacteroidota</taxon>
        <taxon>Bacteroidia</taxon>
        <taxon>Bacteroidales</taxon>
        <taxon>Prevotellaceae</taxon>
        <taxon>Hoylesella</taxon>
    </lineage>
</organism>
<comment type="caution">
    <text evidence="4">Lacks conserved residue(s) required for the propagation of feature annotation.</text>
</comment>
<dbReference type="SUPFAM" id="SSF53328">
    <property type="entry name" value="Formyltransferase"/>
    <property type="match status" value="1"/>
</dbReference>
<dbReference type="NCBIfam" id="TIGR00639">
    <property type="entry name" value="PurN"/>
    <property type="match status" value="1"/>
</dbReference>
<comment type="similarity">
    <text evidence="4">Belongs to the GART family.</text>
</comment>
<feature type="binding site" evidence="4">
    <location>
        <position position="58"/>
    </location>
    <ligand>
        <name>(6R)-10-formyltetrahydrofolate</name>
        <dbReference type="ChEBI" id="CHEBI:195366"/>
    </ligand>
</feature>
<dbReference type="eggNOG" id="COG0299">
    <property type="taxonomic scope" value="Bacteria"/>
</dbReference>
<evidence type="ECO:0000313" key="7">
    <source>
        <dbReference type="EMBL" id="KDR51995.1"/>
    </source>
</evidence>
<comment type="function">
    <text evidence="4">Catalyzes the transfer of a formyl group from 10-formyltetrahydrofolate to 5-phospho-ribosyl-glycinamide (GAR), producing 5-phospho-ribosyl-N-formylglycinamide (FGAR) and tetrahydrofolate.</text>
</comment>
<dbReference type="InterPro" id="IPR004607">
    <property type="entry name" value="GART"/>
</dbReference>
<keyword evidence="8" id="KW-1185">Reference proteome</keyword>
<comment type="pathway">
    <text evidence="1 4">Purine metabolism; IMP biosynthesis via de novo pathway; N(2)-formyl-N(1)-(5-phospho-D-ribosyl)glycinamide from N(1)-(5-phospho-D-ribosyl)glycinamide (10-formyl THF route): step 1/1.</text>
</comment>
<dbReference type="InterPro" id="IPR036477">
    <property type="entry name" value="Formyl_transf_N_sf"/>
</dbReference>
<dbReference type="GO" id="GO:0006189">
    <property type="term" value="P:'de novo' IMP biosynthetic process"/>
    <property type="evidence" value="ECO:0007669"/>
    <property type="project" value="UniProtKB-UniRule"/>
</dbReference>
<dbReference type="GO" id="GO:0005829">
    <property type="term" value="C:cytosol"/>
    <property type="evidence" value="ECO:0007669"/>
    <property type="project" value="TreeGrafter"/>
</dbReference>
<dbReference type="EMBL" id="JNGW01000084">
    <property type="protein sequence ID" value="KDR51995.1"/>
    <property type="molecule type" value="Genomic_DNA"/>
</dbReference>
<evidence type="ECO:0000256" key="1">
    <source>
        <dbReference type="ARBA" id="ARBA00005054"/>
    </source>
</evidence>
<dbReference type="GO" id="GO:0004644">
    <property type="term" value="F:phosphoribosylglycinamide formyltransferase activity"/>
    <property type="evidence" value="ECO:0007669"/>
    <property type="project" value="UniProtKB-UniRule"/>
</dbReference>
<feature type="binding site" evidence="4">
    <location>
        <position position="102"/>
    </location>
    <ligand>
        <name>(6R)-10-formyltetrahydrofolate</name>
        <dbReference type="ChEBI" id="CHEBI:195366"/>
    </ligand>
</feature>
<evidence type="ECO:0000256" key="2">
    <source>
        <dbReference type="ARBA" id="ARBA00022679"/>
    </source>
</evidence>
<feature type="active site" description="Proton donor" evidence="4">
    <location>
        <position position="104"/>
    </location>
</feature>
<feature type="binding site" evidence="4">
    <location>
        <begin position="12"/>
        <end position="14"/>
    </location>
    <ligand>
        <name>N(1)-(5-phospho-beta-D-ribosyl)glycinamide</name>
        <dbReference type="ChEBI" id="CHEBI:143788"/>
    </ligand>
</feature>
<comment type="catalytic activity">
    <reaction evidence="4">
        <text>N(1)-(5-phospho-beta-D-ribosyl)glycinamide + (6R)-10-formyltetrahydrofolate = N(2)-formyl-N(1)-(5-phospho-beta-D-ribosyl)glycinamide + (6S)-5,6,7,8-tetrahydrofolate + H(+)</text>
        <dbReference type="Rhea" id="RHEA:15053"/>
        <dbReference type="ChEBI" id="CHEBI:15378"/>
        <dbReference type="ChEBI" id="CHEBI:57453"/>
        <dbReference type="ChEBI" id="CHEBI:143788"/>
        <dbReference type="ChEBI" id="CHEBI:147286"/>
        <dbReference type="ChEBI" id="CHEBI:195366"/>
        <dbReference type="EC" id="2.1.2.2"/>
    </reaction>
</comment>
<evidence type="ECO:0000256" key="5">
    <source>
        <dbReference type="SAM" id="Phobius"/>
    </source>
</evidence>
<protein>
    <recommendedName>
        <fullName evidence="4">Phosphoribosylglycinamide formyltransferase</fullName>
        <ecNumber evidence="4">2.1.2.2</ecNumber>
    </recommendedName>
    <alternativeName>
        <fullName evidence="4">5'-phosphoribosylglycinamide transformylase</fullName>
    </alternativeName>
    <alternativeName>
        <fullName evidence="4">GAR transformylase</fullName>
        <shortName evidence="4">GART</shortName>
    </alternativeName>
</protein>
<dbReference type="InterPro" id="IPR002376">
    <property type="entry name" value="Formyl_transf_N"/>
</dbReference>
<evidence type="ECO:0000313" key="8">
    <source>
        <dbReference type="Proteomes" id="UP000027442"/>
    </source>
</evidence>
<dbReference type="PANTHER" id="PTHR43369">
    <property type="entry name" value="PHOSPHORIBOSYLGLYCINAMIDE FORMYLTRANSFERASE"/>
    <property type="match status" value="1"/>
</dbReference>
<dbReference type="Proteomes" id="UP000027442">
    <property type="component" value="Unassembled WGS sequence"/>
</dbReference>
<dbReference type="PATRIC" id="fig|1122985.7.peg.2032"/>
<dbReference type="EC" id="2.1.2.2" evidence="4"/>
<dbReference type="Pfam" id="PF00551">
    <property type="entry name" value="Formyl_trans_N"/>
    <property type="match status" value="1"/>
</dbReference>
<reference evidence="7 8" key="1">
    <citation type="submission" date="2013-08" db="EMBL/GenBank/DDBJ databases">
        <authorList>
            <person name="Weinstock G."/>
            <person name="Sodergren E."/>
            <person name="Wylie T."/>
            <person name="Fulton L."/>
            <person name="Fulton R."/>
            <person name="Fronick C."/>
            <person name="O'Laughlin M."/>
            <person name="Godfrey J."/>
            <person name="Miner T."/>
            <person name="Herter B."/>
            <person name="Appelbaum E."/>
            <person name="Cordes M."/>
            <person name="Lek S."/>
            <person name="Wollam A."/>
            <person name="Pepin K.H."/>
            <person name="Palsikar V.B."/>
            <person name="Mitreva M."/>
            <person name="Wilson R.K."/>
        </authorList>
    </citation>
    <scope>NUCLEOTIDE SEQUENCE [LARGE SCALE GENOMIC DNA]</scope>
    <source>
        <strain evidence="7 8">ATCC 15930</strain>
    </source>
</reference>
<gene>
    <name evidence="4" type="primary">purN</name>
    <name evidence="7" type="ORF">HMPREF1991_01962</name>
</gene>
<keyword evidence="5" id="KW-0472">Membrane</keyword>
<evidence type="ECO:0000256" key="4">
    <source>
        <dbReference type="HAMAP-Rule" id="MF_01930"/>
    </source>
</evidence>
<dbReference type="RefSeq" id="WP_025790113.1">
    <property type="nucleotide sequence ID" value="NZ_KB899223.1"/>
</dbReference>
<keyword evidence="5" id="KW-1133">Transmembrane helix</keyword>
<sequence>MTNIAIFVSGSGTNCENIIKHFADDANVHIALVLSNKSDAYALVRAANHHVPTAVLTKAEFNDEAKVMALLKAHKVNFIVLAGFLLMIPPFLVSAFHRRMLNIHPALLPKFGGKGMYGHHVHEAVKAAGEKETGITIHWVSDDCDAGEIIAQFSTPVTDSDTPDDIAAKVHQLEQTHFPEVIAQVLEKGNL</sequence>
<feature type="transmembrane region" description="Helical" evidence="5">
    <location>
        <begin position="76"/>
        <end position="96"/>
    </location>
</feature>
<feature type="domain" description="Formyl transferase N-terminal" evidence="6">
    <location>
        <begin position="3"/>
        <end position="182"/>
    </location>
</feature>
<keyword evidence="3 4" id="KW-0658">Purine biosynthesis</keyword>
<dbReference type="Gene3D" id="3.40.50.170">
    <property type="entry name" value="Formyl transferase, N-terminal domain"/>
    <property type="match status" value="1"/>
</dbReference>
<dbReference type="AlphaFoldDB" id="A0A069QGS5"/>
<keyword evidence="5" id="KW-0812">Transmembrane</keyword>
<dbReference type="PANTHER" id="PTHR43369:SF2">
    <property type="entry name" value="PHOSPHORIBOSYLGLYCINAMIDE FORMYLTRANSFERASE"/>
    <property type="match status" value="1"/>
</dbReference>
<proteinExistence type="inferred from homology"/>
<dbReference type="HAMAP" id="MF_01930">
    <property type="entry name" value="PurN"/>
    <property type="match status" value="1"/>
</dbReference>
<dbReference type="HOGENOM" id="CLU_038395_1_3_10"/>
<keyword evidence="2 4" id="KW-0808">Transferase</keyword>
<comment type="caution">
    <text evidence="7">The sequence shown here is derived from an EMBL/GenBank/DDBJ whole genome shotgun (WGS) entry which is preliminary data.</text>
</comment>
<evidence type="ECO:0000256" key="3">
    <source>
        <dbReference type="ARBA" id="ARBA00022755"/>
    </source>
</evidence>
<feature type="site" description="Raises pKa of active site His" evidence="4">
    <location>
        <position position="145"/>
    </location>
</feature>
<name>A0A069QGS5_HOYLO</name>
<dbReference type="CDD" id="cd08645">
    <property type="entry name" value="FMT_core_GART"/>
    <property type="match status" value="1"/>
</dbReference>